<feature type="transmembrane region" description="Helical" evidence="6">
    <location>
        <begin position="273"/>
        <end position="291"/>
    </location>
</feature>
<dbReference type="Gene3D" id="1.20.1250.20">
    <property type="entry name" value="MFS general substrate transporter like domains"/>
    <property type="match status" value="1"/>
</dbReference>
<keyword evidence="4 6" id="KW-0472">Membrane</keyword>
<feature type="transmembrane region" description="Helical" evidence="6">
    <location>
        <begin position="136"/>
        <end position="164"/>
    </location>
</feature>
<dbReference type="InterPro" id="IPR005828">
    <property type="entry name" value="MFS_sugar_transport-like"/>
</dbReference>
<dbReference type="InterPro" id="IPR036259">
    <property type="entry name" value="MFS_trans_sf"/>
</dbReference>
<feature type="transmembrane region" description="Helical" evidence="6">
    <location>
        <begin position="297"/>
        <end position="317"/>
    </location>
</feature>
<dbReference type="EMBL" id="CADCVM010000395">
    <property type="protein sequence ID" value="CAA9520027.1"/>
    <property type="molecule type" value="Genomic_DNA"/>
</dbReference>
<feature type="region of interest" description="Disordered" evidence="5">
    <location>
        <begin position="99"/>
        <end position="118"/>
    </location>
</feature>
<sequence>MLLIGTFIVGVAVGADVPTSLALIGEFSPSKARGRLMGLSQVAWSLGPIVVFVLAFVLTPYGLLGNRIVFAHLFIVAIVTWALRRGMVESAIWTAASGAGETEPTTDPQEQPEEAGVPADPLAKSRLRNLLSGPTLAAMVFTATVYLFWNLAAGTFGVFTPFLLKNLGAQSQAASVALSCAGFVITLVAVVLIFMPFSDRSDRARRTMWAVGAVMNVAAVAQLLIFPFTTASAVALIALFGVGAALAGEPFYKTWSQELFPTMLRTTAQGLTFGVARLLLGIWSFFVPVLAGLSIRPVALILMIFLLISGVVGFLFMPNTAGRTLEEIEAERSGSPEPARVPA</sequence>
<dbReference type="GO" id="GO:0005886">
    <property type="term" value="C:plasma membrane"/>
    <property type="evidence" value="ECO:0007669"/>
    <property type="project" value="UniProtKB-SubCell"/>
</dbReference>
<feature type="transmembrane region" description="Helical" evidence="6">
    <location>
        <begin position="6"/>
        <end position="24"/>
    </location>
</feature>
<protein>
    <submittedName>
        <fullName evidence="8">Predicted L-rhamnose permease RhaY</fullName>
    </submittedName>
</protein>
<dbReference type="AlphaFoldDB" id="A0A6J4TCD1"/>
<reference evidence="8" key="1">
    <citation type="submission" date="2020-02" db="EMBL/GenBank/DDBJ databases">
        <authorList>
            <person name="Meier V. D."/>
        </authorList>
    </citation>
    <scope>NUCLEOTIDE SEQUENCE</scope>
    <source>
        <strain evidence="8">AVDCRST_MAG05</strain>
    </source>
</reference>
<evidence type="ECO:0000256" key="1">
    <source>
        <dbReference type="ARBA" id="ARBA00004651"/>
    </source>
</evidence>
<evidence type="ECO:0000259" key="7">
    <source>
        <dbReference type="PROSITE" id="PS50850"/>
    </source>
</evidence>
<comment type="subcellular location">
    <subcellularLocation>
        <location evidence="1">Cell membrane</location>
        <topology evidence="1">Multi-pass membrane protein</topology>
    </subcellularLocation>
</comment>
<feature type="transmembrane region" description="Helical" evidence="6">
    <location>
        <begin position="231"/>
        <end position="252"/>
    </location>
</feature>
<keyword evidence="3 6" id="KW-1133">Transmembrane helix</keyword>
<feature type="transmembrane region" description="Helical" evidence="6">
    <location>
        <begin position="176"/>
        <end position="195"/>
    </location>
</feature>
<dbReference type="InterPro" id="IPR020846">
    <property type="entry name" value="MFS_dom"/>
</dbReference>
<evidence type="ECO:0000256" key="5">
    <source>
        <dbReference type="SAM" id="MobiDB-lite"/>
    </source>
</evidence>
<proteinExistence type="predicted"/>
<evidence type="ECO:0000256" key="4">
    <source>
        <dbReference type="ARBA" id="ARBA00023136"/>
    </source>
</evidence>
<organism evidence="8">
    <name type="scientific">uncultured Rubrobacteraceae bacterium</name>
    <dbReference type="NCBI Taxonomy" id="349277"/>
    <lineage>
        <taxon>Bacteria</taxon>
        <taxon>Bacillati</taxon>
        <taxon>Actinomycetota</taxon>
        <taxon>Rubrobacteria</taxon>
        <taxon>Rubrobacterales</taxon>
        <taxon>Rubrobacteraceae</taxon>
        <taxon>environmental samples</taxon>
    </lineage>
</organism>
<feature type="transmembrane region" description="Helical" evidence="6">
    <location>
        <begin position="36"/>
        <end position="58"/>
    </location>
</feature>
<dbReference type="GO" id="GO:0046943">
    <property type="term" value="F:carboxylic acid transmembrane transporter activity"/>
    <property type="evidence" value="ECO:0007669"/>
    <property type="project" value="TreeGrafter"/>
</dbReference>
<evidence type="ECO:0000313" key="8">
    <source>
        <dbReference type="EMBL" id="CAA9520027.1"/>
    </source>
</evidence>
<evidence type="ECO:0000256" key="6">
    <source>
        <dbReference type="SAM" id="Phobius"/>
    </source>
</evidence>
<accession>A0A6J4TCD1</accession>
<dbReference type="SUPFAM" id="SSF103473">
    <property type="entry name" value="MFS general substrate transporter"/>
    <property type="match status" value="1"/>
</dbReference>
<name>A0A6J4TCD1_9ACTN</name>
<dbReference type="PANTHER" id="PTHR23508:SF10">
    <property type="entry name" value="CARBOXYLIC ACID TRANSPORTER PROTEIN HOMOLOG"/>
    <property type="match status" value="1"/>
</dbReference>
<evidence type="ECO:0000256" key="2">
    <source>
        <dbReference type="ARBA" id="ARBA00022692"/>
    </source>
</evidence>
<feature type="domain" description="Major facilitator superfamily (MFS) profile" evidence="7">
    <location>
        <begin position="1"/>
        <end position="321"/>
    </location>
</feature>
<dbReference type="InterPro" id="IPR005829">
    <property type="entry name" value="Sugar_transporter_CS"/>
</dbReference>
<dbReference type="PANTHER" id="PTHR23508">
    <property type="entry name" value="CARBOXYLIC ACID TRANSPORTER PROTEIN HOMOLOG"/>
    <property type="match status" value="1"/>
</dbReference>
<dbReference type="PROSITE" id="PS50850">
    <property type="entry name" value="MFS"/>
    <property type="match status" value="1"/>
</dbReference>
<dbReference type="PROSITE" id="PS00217">
    <property type="entry name" value="SUGAR_TRANSPORT_2"/>
    <property type="match status" value="1"/>
</dbReference>
<evidence type="ECO:0000256" key="3">
    <source>
        <dbReference type="ARBA" id="ARBA00022989"/>
    </source>
</evidence>
<feature type="transmembrane region" description="Helical" evidence="6">
    <location>
        <begin position="207"/>
        <end position="225"/>
    </location>
</feature>
<dbReference type="Pfam" id="PF00083">
    <property type="entry name" value="Sugar_tr"/>
    <property type="match status" value="1"/>
</dbReference>
<gene>
    <name evidence="8" type="ORF">AVDCRST_MAG05-3561</name>
</gene>
<keyword evidence="2 6" id="KW-0812">Transmembrane</keyword>